<reference evidence="1" key="1">
    <citation type="submission" date="2023-11" db="EMBL/GenBank/DDBJ databases">
        <title>Antimicrobial resistance in invasive Streptococcus suis isolated in Spain and the associated genetic mechanisms.</title>
        <authorList>
            <person name="Uruen C."/>
            <person name="Arenas J.A."/>
        </authorList>
    </citation>
    <scope>NUCLEOTIDE SEQUENCE</scope>
    <source>
        <strain evidence="1">Ss_70</strain>
    </source>
</reference>
<accession>A0AAW9DJ37</accession>
<dbReference type="EMBL" id="JAWWZK010000039">
    <property type="protein sequence ID" value="MDX5038740.1"/>
    <property type="molecule type" value="Genomic_DNA"/>
</dbReference>
<evidence type="ECO:0000313" key="2">
    <source>
        <dbReference type="Proteomes" id="UP001270004"/>
    </source>
</evidence>
<dbReference type="Proteomes" id="UP001270004">
    <property type="component" value="Unassembled WGS sequence"/>
</dbReference>
<dbReference type="AlphaFoldDB" id="A0AAW9DJ37"/>
<comment type="caution">
    <text evidence="1">The sequence shown here is derived from an EMBL/GenBank/DDBJ whole genome shotgun (WGS) entry which is preliminary data.</text>
</comment>
<dbReference type="RefSeq" id="WP_105145572.1">
    <property type="nucleotide sequence ID" value="NZ_JAWWZK010000039.1"/>
</dbReference>
<evidence type="ECO:0000313" key="1">
    <source>
        <dbReference type="EMBL" id="MDX5038740.1"/>
    </source>
</evidence>
<protein>
    <submittedName>
        <fullName evidence="1">Uncharacterized protein</fullName>
    </submittedName>
</protein>
<proteinExistence type="predicted"/>
<organism evidence="1 2">
    <name type="scientific">Streptococcus suis</name>
    <dbReference type="NCBI Taxonomy" id="1307"/>
    <lineage>
        <taxon>Bacteria</taxon>
        <taxon>Bacillati</taxon>
        <taxon>Bacillota</taxon>
        <taxon>Bacilli</taxon>
        <taxon>Lactobacillales</taxon>
        <taxon>Streptococcaceae</taxon>
        <taxon>Streptococcus</taxon>
    </lineage>
</organism>
<gene>
    <name evidence="1" type="ORF">SHY70_10730</name>
</gene>
<sequence>MRKIHHYFKETLQKELVEKLIQLDFVEYVEDSSKYVRNKVRDEEQLAGYYYVGLHHATEWLYSEVELSVYHRDWTISYFGIAWGHIPCYVNSLSDLTTLINVFGHLPFSFHFEKVTFDWENELHELKQCPVSMSEEELVKYFKEKESELERRVGRHRYRVEFPEYSIRTFEECVWLLQELDQCFKKVHCLFETKQMD</sequence>
<name>A0AAW9DJ37_STRSU</name>